<dbReference type="SMART" id="SM00922">
    <property type="entry name" value="MR_MLE"/>
    <property type="match status" value="1"/>
</dbReference>
<accession>A0ABU8LS49</accession>
<dbReference type="InterPro" id="IPR029017">
    <property type="entry name" value="Enolase-like_N"/>
</dbReference>
<dbReference type="Gene3D" id="3.20.20.120">
    <property type="entry name" value="Enolase-like C-terminal domain"/>
    <property type="match status" value="1"/>
</dbReference>
<feature type="domain" description="Mandelate racemase/muconate lactonizing enzyme C-terminal" evidence="4">
    <location>
        <begin position="152"/>
        <end position="248"/>
    </location>
</feature>
<evidence type="ECO:0000313" key="6">
    <source>
        <dbReference type="Proteomes" id="UP001368654"/>
    </source>
</evidence>
<keyword evidence="6" id="KW-1185">Reference proteome</keyword>
<dbReference type="RefSeq" id="WP_337337158.1">
    <property type="nucleotide sequence ID" value="NZ_JBBDGL010000001.1"/>
</dbReference>
<dbReference type="InterPro" id="IPR036849">
    <property type="entry name" value="Enolase-like_C_sf"/>
</dbReference>
<dbReference type="Proteomes" id="UP001368654">
    <property type="component" value="Unassembled WGS sequence"/>
</dbReference>
<dbReference type="InterPro" id="IPR029065">
    <property type="entry name" value="Enolase_C-like"/>
</dbReference>
<keyword evidence="2" id="KW-0479">Metal-binding</keyword>
<dbReference type="SFLD" id="SFLDS00001">
    <property type="entry name" value="Enolase"/>
    <property type="match status" value="1"/>
</dbReference>
<proteinExistence type="predicted"/>
<dbReference type="Pfam" id="PF02746">
    <property type="entry name" value="MR_MLE_N"/>
    <property type="match status" value="1"/>
</dbReference>
<dbReference type="InterPro" id="IPR013341">
    <property type="entry name" value="Mandelate_racemase_N_dom"/>
</dbReference>
<dbReference type="SUPFAM" id="SSF51604">
    <property type="entry name" value="Enolase C-terminal domain-like"/>
    <property type="match status" value="1"/>
</dbReference>
<comment type="caution">
    <text evidence="5">The sequence shown here is derived from an EMBL/GenBank/DDBJ whole genome shotgun (WGS) entry which is preliminary data.</text>
</comment>
<dbReference type="SUPFAM" id="SSF54826">
    <property type="entry name" value="Enolase N-terminal domain-like"/>
    <property type="match status" value="1"/>
</dbReference>
<dbReference type="Pfam" id="PF13378">
    <property type="entry name" value="MR_MLE_C"/>
    <property type="match status" value="1"/>
</dbReference>
<evidence type="ECO:0000256" key="2">
    <source>
        <dbReference type="ARBA" id="ARBA00022723"/>
    </source>
</evidence>
<dbReference type="InterPro" id="IPR013342">
    <property type="entry name" value="Mandelate_racemase_C"/>
</dbReference>
<dbReference type="PANTHER" id="PTHR13794:SF58">
    <property type="entry name" value="MITOCHONDRIAL ENOLASE SUPERFAMILY MEMBER 1"/>
    <property type="match status" value="1"/>
</dbReference>
<comment type="cofactor">
    <cofactor evidence="1">
        <name>Mg(2+)</name>
        <dbReference type="ChEBI" id="CHEBI:18420"/>
    </cofactor>
</comment>
<keyword evidence="3" id="KW-0460">Magnesium</keyword>
<dbReference type="EMBL" id="JBBDGL010000001">
    <property type="protein sequence ID" value="MEJ1154728.1"/>
    <property type="molecule type" value="Genomic_DNA"/>
</dbReference>
<sequence length="369" mass="39932">MADVTEEGSSADRIVSVEVVMVETPGVSPSFLWRDGLPGSDPAGFGAWLVITTESGLRGYAFAQRGVILKDIVDRRLRAELIGHDVLAREYLWRRVWEIDRIEHIPLHLMGTVDIALWDIGAKAAGVPLYRLLGSFREAIPAYASTATFGDIAEYLDVADQCRELGYPAIKLHAWGDARKDAALARALRSRMGDDMDLMYDGSAGFDLADAVYLGRALADEGYLWYEEPMREFSVSAYAALARRVEIPLLVAETSPGAHLNTADFIASGCATAVRTSSALKGGITGAMRIAHLADSFLLRAEVHGGGLVNTHLCMAIPNTTYYESLVPHSEVARESVVGSDGFVRASSAIGVGWESAWQEFGPPKGITL</sequence>
<gene>
    <name evidence="5" type="ORF">WDU96_03825</name>
</gene>
<organism evidence="5 6">
    <name type="scientific">Microbacterium marmarense</name>
    <dbReference type="NCBI Taxonomy" id="3122051"/>
    <lineage>
        <taxon>Bacteria</taxon>
        <taxon>Bacillati</taxon>
        <taxon>Actinomycetota</taxon>
        <taxon>Actinomycetes</taxon>
        <taxon>Micrococcales</taxon>
        <taxon>Microbacteriaceae</taxon>
        <taxon>Microbacterium</taxon>
    </lineage>
</organism>
<reference evidence="5 6" key="1">
    <citation type="submission" date="2024-02" db="EMBL/GenBank/DDBJ databases">
        <authorList>
            <person name="Saticioglu I.B."/>
        </authorList>
    </citation>
    <scope>NUCLEOTIDE SEQUENCE [LARGE SCALE GENOMIC DNA]</scope>
    <source>
        <strain evidence="5 6">Mu-86</strain>
    </source>
</reference>
<evidence type="ECO:0000256" key="1">
    <source>
        <dbReference type="ARBA" id="ARBA00001946"/>
    </source>
</evidence>
<dbReference type="Gene3D" id="3.30.390.10">
    <property type="entry name" value="Enolase-like, N-terminal domain"/>
    <property type="match status" value="1"/>
</dbReference>
<dbReference type="PANTHER" id="PTHR13794">
    <property type="entry name" value="ENOLASE SUPERFAMILY, MANDELATE RACEMASE"/>
    <property type="match status" value="1"/>
</dbReference>
<evidence type="ECO:0000256" key="3">
    <source>
        <dbReference type="ARBA" id="ARBA00022842"/>
    </source>
</evidence>
<protein>
    <submittedName>
        <fullName evidence="5">Enolase C-terminal domain-like protein</fullName>
    </submittedName>
</protein>
<name>A0ABU8LS49_9MICO</name>
<evidence type="ECO:0000259" key="4">
    <source>
        <dbReference type="SMART" id="SM00922"/>
    </source>
</evidence>
<evidence type="ECO:0000313" key="5">
    <source>
        <dbReference type="EMBL" id="MEJ1154728.1"/>
    </source>
</evidence>
<dbReference type="InterPro" id="IPR046945">
    <property type="entry name" value="RHMD-like"/>
</dbReference>